<gene>
    <name evidence="3" type="primary">LOC18599293</name>
</gene>
<dbReference type="AlphaFoldDB" id="A0AB32WBE6"/>
<reference evidence="3" key="2">
    <citation type="submission" date="2025-08" db="UniProtKB">
        <authorList>
            <consortium name="RefSeq"/>
        </authorList>
    </citation>
    <scope>IDENTIFICATION</scope>
</reference>
<evidence type="ECO:0000313" key="2">
    <source>
        <dbReference type="Proteomes" id="UP000694886"/>
    </source>
</evidence>
<dbReference type="Proteomes" id="UP000694886">
    <property type="component" value="Chromosome 5"/>
</dbReference>
<keyword evidence="1" id="KW-0175">Coiled coil</keyword>
<dbReference type="KEGG" id="tcc:18599293"/>
<protein>
    <submittedName>
        <fullName evidence="3">Uncharacterized protein LOC18599293</fullName>
    </submittedName>
</protein>
<dbReference type="Gramene" id="Tc05v2_t015960.1">
    <property type="protein sequence ID" value="Tc05v2_p015960.1"/>
    <property type="gene ID" value="Tc05v2_g015960"/>
</dbReference>
<organism evidence="2 3">
    <name type="scientific">Theobroma cacao</name>
    <name type="common">Cacao</name>
    <name type="synonym">Cocoa</name>
    <dbReference type="NCBI Taxonomy" id="3641"/>
    <lineage>
        <taxon>Eukaryota</taxon>
        <taxon>Viridiplantae</taxon>
        <taxon>Streptophyta</taxon>
        <taxon>Embryophyta</taxon>
        <taxon>Tracheophyta</taxon>
        <taxon>Spermatophyta</taxon>
        <taxon>Magnoliopsida</taxon>
        <taxon>eudicotyledons</taxon>
        <taxon>Gunneridae</taxon>
        <taxon>Pentapetalae</taxon>
        <taxon>rosids</taxon>
        <taxon>malvids</taxon>
        <taxon>Malvales</taxon>
        <taxon>Malvaceae</taxon>
        <taxon>Byttnerioideae</taxon>
        <taxon>Theobroma</taxon>
    </lineage>
</organism>
<name>A0AB32WBE6_THECC</name>
<dbReference type="PANTHER" id="PTHR48248">
    <property type="entry name" value="UVR DOMAIN-CONTAINING PROTEIN"/>
    <property type="match status" value="1"/>
</dbReference>
<dbReference type="RefSeq" id="XP_017976174.1">
    <property type="nucleotide sequence ID" value="XM_018120685.1"/>
</dbReference>
<dbReference type="PANTHER" id="PTHR48248:SF5">
    <property type="entry name" value="UVR DOMAIN-CONTAINING PROTEIN"/>
    <property type="match status" value="1"/>
</dbReference>
<reference evidence="2" key="1">
    <citation type="journal article" date="1997" name="Nucleic Acids Res.">
        <title>tRNAscan-SE: a program for improved detection of transfer RNA genes in genomic sequence.</title>
        <authorList>
            <person name="Lowe T.M."/>
            <person name="Eddy S.R."/>
        </authorList>
    </citation>
    <scope>NUCLEOTIDE SEQUENCE [LARGE SCALE GENOMIC DNA]</scope>
    <source>
        <strain evidence="2">r\B97-61/B2</strain>
    </source>
</reference>
<sequence length="150" mass="18084">MTLLVNVNKYYMKKRERVGCAKALRWVKFFTLSERRRRQSSRRRVWKRRFVNKRMVTKLMQLKVEMEEVREQQICIKEGQRKVKEKFEAVESECRNLHAETMIIMKQSACTRLRLCIMFQILKARENNDFAKAAALTQALRELIAQQNQN</sequence>
<evidence type="ECO:0000256" key="1">
    <source>
        <dbReference type="SAM" id="Coils"/>
    </source>
</evidence>
<evidence type="ECO:0000313" key="3">
    <source>
        <dbReference type="RefSeq" id="XP_017976174.1"/>
    </source>
</evidence>
<proteinExistence type="predicted"/>
<dbReference type="GeneID" id="18599293"/>
<feature type="coiled-coil region" evidence="1">
    <location>
        <begin position="52"/>
        <end position="100"/>
    </location>
</feature>
<accession>A0AB32WBE6</accession>